<proteinExistence type="predicted"/>
<dbReference type="EMBL" id="SPRW01000043">
    <property type="protein sequence ID" value="TIC62713.1"/>
    <property type="molecule type" value="Genomic_DNA"/>
</dbReference>
<feature type="domain" description="Transcription factor TFIIIC triple barrel" evidence="1">
    <location>
        <begin position="53"/>
        <end position="107"/>
    </location>
</feature>
<evidence type="ECO:0000313" key="6">
    <source>
        <dbReference type="Proteomes" id="UP000309601"/>
    </source>
</evidence>
<dbReference type="Gene3D" id="2.60.40.4370">
    <property type="match status" value="1"/>
</dbReference>
<evidence type="ECO:0000313" key="3">
    <source>
        <dbReference type="EMBL" id="TIC62713.1"/>
    </source>
</evidence>
<evidence type="ECO:0000313" key="5">
    <source>
        <dbReference type="Proteomes" id="UP000307169"/>
    </source>
</evidence>
<reference evidence="5 6" key="1">
    <citation type="submission" date="2019-03" db="EMBL/GenBank/DDBJ databases">
        <title>Sequencing 25 genomes of Wallemia mellicola.</title>
        <authorList>
            <person name="Gostincar C."/>
        </authorList>
    </citation>
    <scope>NUCLEOTIDE SEQUENCE [LARGE SCALE GENOMIC DNA]</scope>
    <source>
        <strain evidence="2 5">EXF-1262</strain>
        <strain evidence="3 6">EXF-1274</strain>
        <strain evidence="4 7">EXF-757</strain>
    </source>
</reference>
<protein>
    <recommendedName>
        <fullName evidence="1">Transcription factor TFIIIC triple barrel domain-containing protein</fullName>
    </recommendedName>
</protein>
<evidence type="ECO:0000313" key="4">
    <source>
        <dbReference type="EMBL" id="TIC66693.1"/>
    </source>
</evidence>
<comment type="caution">
    <text evidence="2">The sequence shown here is derived from an EMBL/GenBank/DDBJ whole genome shotgun (WGS) entry which is preliminary data.</text>
</comment>
<dbReference type="Proteomes" id="UP000307169">
    <property type="component" value="Unassembled WGS sequence"/>
</dbReference>
<organism evidence="2 5">
    <name type="scientific">Wallemia mellicola</name>
    <dbReference type="NCBI Taxonomy" id="1708541"/>
    <lineage>
        <taxon>Eukaryota</taxon>
        <taxon>Fungi</taxon>
        <taxon>Dikarya</taxon>
        <taxon>Basidiomycota</taxon>
        <taxon>Wallemiomycotina</taxon>
        <taxon>Wallemiomycetes</taxon>
        <taxon>Wallemiales</taxon>
        <taxon>Wallemiaceae</taxon>
        <taxon>Wallemia</taxon>
    </lineage>
</organism>
<evidence type="ECO:0000259" key="1">
    <source>
        <dbReference type="Pfam" id="PF10419"/>
    </source>
</evidence>
<gene>
    <name evidence="4" type="ORF">E3Q01_01587</name>
    <name evidence="3" type="ORF">E3Q02_03365</name>
    <name evidence="2" type="ORF">E3Q17_03263</name>
</gene>
<dbReference type="EMBL" id="SPRH01000044">
    <property type="protein sequence ID" value="TIB97756.1"/>
    <property type="molecule type" value="Genomic_DNA"/>
</dbReference>
<dbReference type="AlphaFoldDB" id="A0A4T0NNF6"/>
<dbReference type="Proteomes" id="UP000309601">
    <property type="component" value="Unassembled WGS sequence"/>
</dbReference>
<dbReference type="Proteomes" id="UP000310708">
    <property type="component" value="Unassembled WGS sequence"/>
</dbReference>
<sequence length="126" mass="14196">MTSMSEDSRGLLEGNTKASKLLNDEYKQVKEFDQEEGWEENQIGEDIVIIDSTPNFKESVKESDDFQLIGLDTETPIFRASSAFYKLKPGNSLNTNLIVDQQSSYSTHNVLRATPITVQNKESNDT</sequence>
<dbReference type="Pfam" id="PF10419">
    <property type="entry name" value="TFIIIC_sub6"/>
    <property type="match status" value="1"/>
</dbReference>
<name>A0A4T0NNF6_9BASI</name>
<evidence type="ECO:0000313" key="7">
    <source>
        <dbReference type="Proteomes" id="UP000310708"/>
    </source>
</evidence>
<dbReference type="EMBL" id="SPRX01000015">
    <property type="protein sequence ID" value="TIC66693.1"/>
    <property type="molecule type" value="Genomic_DNA"/>
</dbReference>
<dbReference type="InterPro" id="IPR019481">
    <property type="entry name" value="TFIIIC_triple_barrel"/>
</dbReference>
<accession>A0A4T0NNF6</accession>
<evidence type="ECO:0000313" key="2">
    <source>
        <dbReference type="EMBL" id="TIB97756.1"/>
    </source>
</evidence>